<organism evidence="3 4">
    <name type="scientific">Thecamonas trahens ATCC 50062</name>
    <dbReference type="NCBI Taxonomy" id="461836"/>
    <lineage>
        <taxon>Eukaryota</taxon>
        <taxon>Apusozoa</taxon>
        <taxon>Apusomonadida</taxon>
        <taxon>Apusomonadidae</taxon>
        <taxon>Thecamonas</taxon>
    </lineage>
</organism>
<keyword evidence="4" id="KW-1185">Reference proteome</keyword>
<dbReference type="AlphaFoldDB" id="A0A0L0D7H5"/>
<gene>
    <name evidence="3" type="ORF">AMSG_04369</name>
</gene>
<dbReference type="Pfam" id="PF04424">
    <property type="entry name" value="MINDY_DUB"/>
    <property type="match status" value="1"/>
</dbReference>
<dbReference type="GO" id="GO:0071108">
    <property type="term" value="P:protein K48-linked deubiquitination"/>
    <property type="evidence" value="ECO:0007669"/>
    <property type="project" value="TreeGrafter"/>
</dbReference>
<dbReference type="OMA" id="FNCKFDS"/>
<dbReference type="OrthoDB" id="10261212at2759"/>
<dbReference type="InterPro" id="IPR007518">
    <property type="entry name" value="MINDY"/>
</dbReference>
<evidence type="ECO:0000313" key="3">
    <source>
        <dbReference type="EMBL" id="KNC48140.1"/>
    </source>
</evidence>
<sequence length="508" mass="51909">MAETEAYYRTKKVVWGVQPEPVVIVLQGENGPCPLLALVNVLCLRGHLVLSPDGTGIVSFADLVTLLATAVLDRVAARRLAGHDGDDARVQKLVDEAIDSLPTLAVGLDVNLRFGGVDQHEYTANLVLFDLFGVELVHGWVVDPQDDATRAVVAHRSYNQLVDLIVGAAPVPVSTAAGESGHGGEAVVADSGDGGADAAGESGHGGEAVVADSGDGGADAAGESGHGGEAVVADSGDGGADAAGESGHGGADTATDPGHGGNAAAADPGHGGDAATADSSHDSSHSADSGGEGTISISTPDARAEPSAADAGDGNQDAAGSGDTDAASKAGLERAVAQEWLASTAGQLTYYGLAELHRHLGINSLAVLYRNNHFSTILRDESGLYALITDVGYADYDDVVWEKLASIDGDDGFYTGALRPYGASAAPAAPVPAVHDADLLLARQLQAEEERNARAHDARDRRHDDARRRQQARARQSQPAQPQPPQSQPQPPSPAAGTQKAKKGCTMM</sequence>
<feature type="compositionally biased region" description="Basic and acidic residues" evidence="1">
    <location>
        <begin position="449"/>
        <end position="468"/>
    </location>
</feature>
<feature type="region of interest" description="Disordered" evidence="1">
    <location>
        <begin position="449"/>
        <end position="508"/>
    </location>
</feature>
<reference evidence="3 4" key="1">
    <citation type="submission" date="2010-05" db="EMBL/GenBank/DDBJ databases">
        <title>The Genome Sequence of Thecamonas trahens ATCC 50062.</title>
        <authorList>
            <consortium name="The Broad Institute Genome Sequencing Platform"/>
            <person name="Russ C."/>
            <person name="Cuomo C."/>
            <person name="Shea T."/>
            <person name="Young S.K."/>
            <person name="Zeng Q."/>
            <person name="Koehrsen M."/>
            <person name="Haas B."/>
            <person name="Borodovsky M."/>
            <person name="Guigo R."/>
            <person name="Alvarado L."/>
            <person name="Berlin A."/>
            <person name="Bochicchio J."/>
            <person name="Borenstein D."/>
            <person name="Chapman S."/>
            <person name="Chen Z."/>
            <person name="Freedman E."/>
            <person name="Gellesch M."/>
            <person name="Goldberg J."/>
            <person name="Griggs A."/>
            <person name="Gujja S."/>
            <person name="Heilman E."/>
            <person name="Heiman D."/>
            <person name="Hepburn T."/>
            <person name="Howarth C."/>
            <person name="Jen D."/>
            <person name="Larson L."/>
            <person name="Mehta T."/>
            <person name="Park D."/>
            <person name="Pearson M."/>
            <person name="Roberts A."/>
            <person name="Saif S."/>
            <person name="Shenoy N."/>
            <person name="Sisk P."/>
            <person name="Stolte C."/>
            <person name="Sykes S."/>
            <person name="Thomson T."/>
            <person name="Walk T."/>
            <person name="White J."/>
            <person name="Yandava C."/>
            <person name="Burger G."/>
            <person name="Gray M.W."/>
            <person name="Holland P.W.H."/>
            <person name="King N."/>
            <person name="Lang F.B.F."/>
            <person name="Roger A.J."/>
            <person name="Ruiz-Trillo I."/>
            <person name="Lander E."/>
            <person name="Nusbaum C."/>
        </authorList>
    </citation>
    <scope>NUCLEOTIDE SEQUENCE [LARGE SCALE GENOMIC DNA]</scope>
    <source>
        <strain evidence="3 4">ATCC 50062</strain>
    </source>
</reference>
<dbReference type="GO" id="GO:0005829">
    <property type="term" value="C:cytosol"/>
    <property type="evidence" value="ECO:0007669"/>
    <property type="project" value="TreeGrafter"/>
</dbReference>
<feature type="compositionally biased region" description="Pro residues" evidence="1">
    <location>
        <begin position="481"/>
        <end position="494"/>
    </location>
</feature>
<dbReference type="Proteomes" id="UP000054408">
    <property type="component" value="Unassembled WGS sequence"/>
</dbReference>
<evidence type="ECO:0000313" key="4">
    <source>
        <dbReference type="Proteomes" id="UP000054408"/>
    </source>
</evidence>
<feature type="domain" description="MINDY deubiquitinase" evidence="2">
    <location>
        <begin position="7"/>
        <end position="416"/>
    </location>
</feature>
<feature type="compositionally biased region" description="Low complexity" evidence="1">
    <location>
        <begin position="262"/>
        <end position="278"/>
    </location>
</feature>
<feature type="region of interest" description="Disordered" evidence="1">
    <location>
        <begin position="175"/>
        <end position="326"/>
    </location>
</feature>
<accession>A0A0L0D7H5</accession>
<protein>
    <recommendedName>
        <fullName evidence="2">MINDY deubiquitinase domain-containing protein</fullName>
    </recommendedName>
</protein>
<feature type="compositionally biased region" description="Low complexity" evidence="1">
    <location>
        <begin position="308"/>
        <end position="326"/>
    </location>
</feature>
<dbReference type="PANTHER" id="PTHR18063:SF6">
    <property type="entry name" value="UBIQUITIN CARBOXYL-TERMINAL HYDROLASE"/>
    <property type="match status" value="1"/>
</dbReference>
<dbReference type="eggNOG" id="KOG2427">
    <property type="taxonomic scope" value="Eukaryota"/>
</dbReference>
<evidence type="ECO:0000256" key="1">
    <source>
        <dbReference type="SAM" id="MobiDB-lite"/>
    </source>
</evidence>
<dbReference type="PANTHER" id="PTHR18063">
    <property type="entry name" value="NF-E2 INDUCIBLE PROTEIN"/>
    <property type="match status" value="1"/>
</dbReference>
<dbReference type="EMBL" id="GL349450">
    <property type="protein sequence ID" value="KNC48140.1"/>
    <property type="molecule type" value="Genomic_DNA"/>
</dbReference>
<dbReference type="InterPro" id="IPR033979">
    <property type="entry name" value="MINDY_domain"/>
</dbReference>
<name>A0A0L0D7H5_THETB</name>
<dbReference type="RefSeq" id="XP_013758710.1">
    <property type="nucleotide sequence ID" value="XM_013903256.1"/>
</dbReference>
<dbReference type="GO" id="GO:0016807">
    <property type="term" value="F:cysteine-type carboxypeptidase activity"/>
    <property type="evidence" value="ECO:0007669"/>
    <property type="project" value="TreeGrafter"/>
</dbReference>
<evidence type="ECO:0000259" key="2">
    <source>
        <dbReference type="Pfam" id="PF04424"/>
    </source>
</evidence>
<dbReference type="GO" id="GO:1990380">
    <property type="term" value="F:K48-linked deubiquitinase activity"/>
    <property type="evidence" value="ECO:0007669"/>
    <property type="project" value="InterPro"/>
</dbReference>
<feature type="compositionally biased region" description="Gly residues" evidence="1">
    <location>
        <begin position="236"/>
        <end position="250"/>
    </location>
</feature>
<dbReference type="GeneID" id="25563914"/>
<dbReference type="STRING" id="461836.A0A0L0D7H5"/>
<dbReference type="GO" id="GO:0004843">
    <property type="term" value="F:cysteine-type deubiquitinase activity"/>
    <property type="evidence" value="ECO:0007669"/>
    <property type="project" value="InterPro"/>
</dbReference>
<proteinExistence type="predicted"/>
<dbReference type="GO" id="GO:0071944">
    <property type="term" value="C:cell periphery"/>
    <property type="evidence" value="ECO:0007669"/>
    <property type="project" value="TreeGrafter"/>
</dbReference>
<feature type="compositionally biased region" description="Gly residues" evidence="1">
    <location>
        <begin position="214"/>
        <end position="228"/>
    </location>
</feature>
<feature type="compositionally biased region" description="Gly residues" evidence="1">
    <location>
        <begin position="192"/>
        <end position="206"/>
    </location>
</feature>